<sequence>MFLTLTAFLLYAIHIAHSGYKTKTDDDSDDKENSSEDEDGNGKKDHEKDWNTSYTAAIVGLSCVVVLLLVLLMWRFFTKRKAGSYLPAAPQAGISVTQNQPHIYASVIDLPEASQQADQQRESEAVYFLATAPASTRGHQKPCKTVYALADDPPKLDDHNFLVNPMDSQTT</sequence>
<feature type="transmembrane region" description="Helical" evidence="2">
    <location>
        <begin position="54"/>
        <end position="74"/>
    </location>
</feature>
<comment type="caution">
    <text evidence="4">The sequence shown here is derived from an EMBL/GenBank/DDBJ whole genome shotgun (WGS) entry which is preliminary data.</text>
</comment>
<evidence type="ECO:0000313" key="4">
    <source>
        <dbReference type="EMBL" id="KAK2834041.1"/>
    </source>
</evidence>
<dbReference type="Proteomes" id="UP001187315">
    <property type="component" value="Unassembled WGS sequence"/>
</dbReference>
<evidence type="ECO:0000256" key="2">
    <source>
        <dbReference type="SAM" id="Phobius"/>
    </source>
</evidence>
<evidence type="ECO:0000256" key="3">
    <source>
        <dbReference type="SAM" id="SignalP"/>
    </source>
</evidence>
<keyword evidence="2" id="KW-0472">Membrane</keyword>
<gene>
    <name evidence="4" type="ORF">Q7C36_014742</name>
</gene>
<name>A0AA88MB53_TACVA</name>
<keyword evidence="5" id="KW-1185">Reference proteome</keyword>
<dbReference type="AlphaFoldDB" id="A0AA88MB53"/>
<accession>A0AA88MB53</accession>
<feature type="chain" id="PRO_5041700799" evidence="3">
    <location>
        <begin position="19"/>
        <end position="171"/>
    </location>
</feature>
<feature type="region of interest" description="Disordered" evidence="1">
    <location>
        <begin position="21"/>
        <end position="47"/>
    </location>
</feature>
<evidence type="ECO:0000313" key="5">
    <source>
        <dbReference type="Proteomes" id="UP001187315"/>
    </source>
</evidence>
<reference evidence="4" key="1">
    <citation type="submission" date="2023-08" db="EMBL/GenBank/DDBJ databases">
        <title>Pelteobagrus vachellii genome.</title>
        <authorList>
            <person name="Liu H."/>
        </authorList>
    </citation>
    <scope>NUCLEOTIDE SEQUENCE</scope>
    <source>
        <strain evidence="4">PRFRI_2022a</strain>
        <tissue evidence="4">Muscle</tissue>
    </source>
</reference>
<keyword evidence="2" id="KW-1133">Transmembrane helix</keyword>
<keyword evidence="3" id="KW-0732">Signal</keyword>
<feature type="signal peptide" evidence="3">
    <location>
        <begin position="1"/>
        <end position="18"/>
    </location>
</feature>
<proteinExistence type="predicted"/>
<organism evidence="4 5">
    <name type="scientific">Tachysurus vachellii</name>
    <name type="common">Darkbarbel catfish</name>
    <name type="synonym">Pelteobagrus vachellii</name>
    <dbReference type="NCBI Taxonomy" id="175792"/>
    <lineage>
        <taxon>Eukaryota</taxon>
        <taxon>Metazoa</taxon>
        <taxon>Chordata</taxon>
        <taxon>Craniata</taxon>
        <taxon>Vertebrata</taxon>
        <taxon>Euteleostomi</taxon>
        <taxon>Actinopterygii</taxon>
        <taxon>Neopterygii</taxon>
        <taxon>Teleostei</taxon>
        <taxon>Ostariophysi</taxon>
        <taxon>Siluriformes</taxon>
        <taxon>Bagridae</taxon>
        <taxon>Tachysurus</taxon>
    </lineage>
</organism>
<protein>
    <submittedName>
        <fullName evidence="4">Uncharacterized protein</fullName>
    </submittedName>
</protein>
<dbReference type="EMBL" id="JAVHJS010000015">
    <property type="protein sequence ID" value="KAK2834041.1"/>
    <property type="molecule type" value="Genomic_DNA"/>
</dbReference>
<evidence type="ECO:0000256" key="1">
    <source>
        <dbReference type="SAM" id="MobiDB-lite"/>
    </source>
</evidence>
<keyword evidence="2" id="KW-0812">Transmembrane</keyword>
<feature type="compositionally biased region" description="Acidic residues" evidence="1">
    <location>
        <begin position="26"/>
        <end position="39"/>
    </location>
</feature>